<feature type="region of interest" description="Disordered" evidence="1">
    <location>
        <begin position="1"/>
        <end position="22"/>
    </location>
</feature>
<name>A0A9W9CVL4_9PEZI</name>
<feature type="region of interest" description="Disordered" evidence="1">
    <location>
        <begin position="181"/>
        <end position="201"/>
    </location>
</feature>
<dbReference type="OrthoDB" id="5411041at2759"/>
<keyword evidence="3" id="KW-1185">Reference proteome</keyword>
<evidence type="ECO:0000313" key="2">
    <source>
        <dbReference type="EMBL" id="KAJ4388955.1"/>
    </source>
</evidence>
<dbReference type="EMBL" id="JAPEVB010000004">
    <property type="protein sequence ID" value="KAJ4388955.1"/>
    <property type="molecule type" value="Genomic_DNA"/>
</dbReference>
<reference evidence="2" key="1">
    <citation type="submission" date="2022-10" db="EMBL/GenBank/DDBJ databases">
        <title>Tapping the CABI collections for fungal endophytes: first genome assemblies for Collariella, Neodidymelliopsis, Ascochyta clinopodiicola, Didymella pomorum, Didymosphaeria variabile, Neocosmospora piperis and Neocucurbitaria cava.</title>
        <authorList>
            <person name="Hill R."/>
        </authorList>
    </citation>
    <scope>NUCLEOTIDE SEQUENCE</scope>
    <source>
        <strain evidence="2">IMI 355082</strain>
    </source>
</reference>
<sequence length="201" mass="23040">MATPQSQPPPAQSGQPAQAQAHVRSPDWMHYGAWAVTILGPIALFTPPRRVGLQAVMLATGTSYATNILMYDYTGESIYQRTMRRFQSFSDGGLPEKAKRTQELMRLERERREAQLPEAERRRLQEEREKREIAQRGVLERLWMGSEKGNWKEERAKKDKEALKEGKGYGDLIVEQVKEVFSSKKEGDDKEDAKNEESKKS</sequence>
<comment type="caution">
    <text evidence="2">The sequence shown here is derived from an EMBL/GenBank/DDBJ whole genome shotgun (WGS) entry which is preliminary data.</text>
</comment>
<proteinExistence type="predicted"/>
<evidence type="ECO:0000313" key="3">
    <source>
        <dbReference type="Proteomes" id="UP001140453"/>
    </source>
</evidence>
<organism evidence="2 3">
    <name type="scientific">Gnomoniopsis smithogilvyi</name>
    <dbReference type="NCBI Taxonomy" id="1191159"/>
    <lineage>
        <taxon>Eukaryota</taxon>
        <taxon>Fungi</taxon>
        <taxon>Dikarya</taxon>
        <taxon>Ascomycota</taxon>
        <taxon>Pezizomycotina</taxon>
        <taxon>Sordariomycetes</taxon>
        <taxon>Sordariomycetidae</taxon>
        <taxon>Diaporthales</taxon>
        <taxon>Gnomoniaceae</taxon>
        <taxon>Gnomoniopsis</taxon>
    </lineage>
</organism>
<feature type="region of interest" description="Disordered" evidence="1">
    <location>
        <begin position="110"/>
        <end position="130"/>
    </location>
</feature>
<gene>
    <name evidence="2" type="ORF">N0V93_006417</name>
</gene>
<accession>A0A9W9CVL4</accession>
<protein>
    <recommendedName>
        <fullName evidence="4">Rhomboid family membrane protein</fullName>
    </recommendedName>
</protein>
<dbReference type="Proteomes" id="UP001140453">
    <property type="component" value="Unassembled WGS sequence"/>
</dbReference>
<feature type="compositionally biased region" description="Pro residues" evidence="1">
    <location>
        <begin position="1"/>
        <end position="11"/>
    </location>
</feature>
<evidence type="ECO:0008006" key="4">
    <source>
        <dbReference type="Google" id="ProtNLM"/>
    </source>
</evidence>
<feature type="compositionally biased region" description="Low complexity" evidence="1">
    <location>
        <begin position="12"/>
        <end position="21"/>
    </location>
</feature>
<dbReference type="AlphaFoldDB" id="A0A9W9CVL4"/>
<evidence type="ECO:0000256" key="1">
    <source>
        <dbReference type="SAM" id="MobiDB-lite"/>
    </source>
</evidence>